<gene>
    <name evidence="1" type="ORF">GTU67_07640</name>
</gene>
<organism evidence="1 2">
    <name type="scientific">Pusillimonas minor</name>
    <dbReference type="NCBI Taxonomy" id="2697024"/>
    <lineage>
        <taxon>Bacteria</taxon>
        <taxon>Pseudomonadati</taxon>
        <taxon>Pseudomonadota</taxon>
        <taxon>Betaproteobacteria</taxon>
        <taxon>Burkholderiales</taxon>
        <taxon>Alcaligenaceae</taxon>
        <taxon>Pusillimonas</taxon>
    </lineage>
</organism>
<dbReference type="InterPro" id="IPR021332">
    <property type="entry name" value="DUF2944"/>
</dbReference>
<accession>A0A842HSG4</accession>
<protein>
    <submittedName>
        <fullName evidence="1">DUF2946 family protein</fullName>
    </submittedName>
</protein>
<dbReference type="RefSeq" id="WP_185779499.1">
    <property type="nucleotide sequence ID" value="NZ_JACJUU010000004.1"/>
</dbReference>
<reference evidence="1 2" key="1">
    <citation type="submission" date="2020-08" db="EMBL/GenBank/DDBJ databases">
        <title>Paraeoetvoesia sp. YC-7-48 draft genome sequence.</title>
        <authorList>
            <person name="Yao L."/>
        </authorList>
    </citation>
    <scope>NUCLEOTIDE SEQUENCE [LARGE SCALE GENOMIC DNA]</scope>
    <source>
        <strain evidence="2">YC-7-48</strain>
    </source>
</reference>
<dbReference type="Pfam" id="PF11161">
    <property type="entry name" value="DUF2944"/>
    <property type="match status" value="1"/>
</dbReference>
<dbReference type="Proteomes" id="UP000545386">
    <property type="component" value="Unassembled WGS sequence"/>
</dbReference>
<evidence type="ECO:0000313" key="2">
    <source>
        <dbReference type="Proteomes" id="UP000545386"/>
    </source>
</evidence>
<name>A0A842HSG4_9BURK</name>
<proteinExistence type="predicted"/>
<dbReference type="EMBL" id="JACJUU010000004">
    <property type="protein sequence ID" value="MBC2769785.1"/>
    <property type="molecule type" value="Genomic_DNA"/>
</dbReference>
<dbReference type="AlphaFoldDB" id="A0A842HSG4"/>
<sequence>MDDLVRAAMARWPNVPDVFGWLSLTRNGQWRLHPTGNALALNDSGQYPEGESISNPQITGFISRNYMADDAGRWYFQNGPQKVYVRLDAAPLILRINDNTTGLQAHTGAVIDSVNAWWLDDEGHLYAQTNLGPGLIAGRDLPALLDTLHTPDGQPLADALDAVGTNAIVVAPALAPAQTHPATLHFCAASHIETLLGFVR</sequence>
<keyword evidence="2" id="KW-1185">Reference proteome</keyword>
<comment type="caution">
    <text evidence="1">The sequence shown here is derived from an EMBL/GenBank/DDBJ whole genome shotgun (WGS) entry which is preliminary data.</text>
</comment>
<evidence type="ECO:0000313" key="1">
    <source>
        <dbReference type="EMBL" id="MBC2769785.1"/>
    </source>
</evidence>